<dbReference type="OrthoDB" id="271604at2157"/>
<dbReference type="AlphaFoldDB" id="A0A3N6MCT4"/>
<evidence type="ECO:0000313" key="3">
    <source>
        <dbReference type="Proteomes" id="UP000273828"/>
    </source>
</evidence>
<name>A0A3N6MCT4_9EURY</name>
<reference evidence="2 3" key="1">
    <citation type="submission" date="2018-10" db="EMBL/GenBank/DDBJ databases">
        <title>Natrarchaeobius chitinivorans gen. nov., sp. nov., and Natrarchaeobius haloalkaliphilus sp. nov., alkaliphilic, chitin-utilizing haloarchaea from hypersaline alkaline lakes.</title>
        <authorList>
            <person name="Sorokin D.Y."/>
            <person name="Elcheninov A.G."/>
            <person name="Kostrikina N.A."/>
            <person name="Bale N.J."/>
            <person name="Sinninghe Damste J.S."/>
            <person name="Khijniak T.V."/>
            <person name="Kublanov I.V."/>
            <person name="Toshchakov S.V."/>
        </authorList>
    </citation>
    <scope>NUCLEOTIDE SEQUENCE [LARGE SCALE GENOMIC DNA]</scope>
    <source>
        <strain evidence="2 3">AArcht-Sl</strain>
    </source>
</reference>
<gene>
    <name evidence="2" type="ORF">EA462_06320</name>
</gene>
<dbReference type="EMBL" id="REFY01000002">
    <property type="protein sequence ID" value="RQG91566.1"/>
    <property type="molecule type" value="Genomic_DNA"/>
</dbReference>
<accession>A0A3N6MCT4</accession>
<comment type="caution">
    <text evidence="2">The sequence shown here is derived from an EMBL/GenBank/DDBJ whole genome shotgun (WGS) entry which is preliminary data.</text>
</comment>
<dbReference type="RefSeq" id="WP_124177698.1">
    <property type="nucleotide sequence ID" value="NZ_REFY01000002.1"/>
</dbReference>
<evidence type="ECO:0000259" key="1">
    <source>
        <dbReference type="Pfam" id="PF18545"/>
    </source>
</evidence>
<organism evidence="2 3">
    <name type="scientific">Natrarchaeobius halalkaliphilus</name>
    <dbReference type="NCBI Taxonomy" id="1679091"/>
    <lineage>
        <taxon>Archaea</taxon>
        <taxon>Methanobacteriati</taxon>
        <taxon>Methanobacteriota</taxon>
        <taxon>Stenosarchaea group</taxon>
        <taxon>Halobacteria</taxon>
        <taxon>Halobacteriales</taxon>
        <taxon>Natrialbaceae</taxon>
        <taxon>Natrarchaeobius</taxon>
    </lineage>
</organism>
<protein>
    <recommendedName>
        <fullName evidence="1">Halobacterial output domain-containing protein</fullName>
    </recommendedName>
</protein>
<sequence length="62" mass="6905">MESEHSSVAVVEAVAAATNRDLFSIPPLYEQVDPDALDRLVTAAETDAQRTLHVSFRYEGWK</sequence>
<evidence type="ECO:0000313" key="2">
    <source>
        <dbReference type="EMBL" id="RQG91566.1"/>
    </source>
</evidence>
<dbReference type="Pfam" id="PF18545">
    <property type="entry name" value="HalOD1"/>
    <property type="match status" value="1"/>
</dbReference>
<proteinExistence type="predicted"/>
<dbReference type="Proteomes" id="UP000273828">
    <property type="component" value="Unassembled WGS sequence"/>
</dbReference>
<dbReference type="InterPro" id="IPR040624">
    <property type="entry name" value="HalOD1"/>
</dbReference>
<feature type="domain" description="Halobacterial output" evidence="1">
    <location>
        <begin position="3"/>
        <end position="60"/>
    </location>
</feature>
<keyword evidence="3" id="KW-1185">Reference proteome</keyword>